<keyword evidence="3" id="KW-1185">Reference proteome</keyword>
<evidence type="ECO:0000259" key="1">
    <source>
        <dbReference type="Pfam" id="PF12508"/>
    </source>
</evidence>
<proteinExistence type="predicted"/>
<feature type="domain" description="Conjugative transposon TraM C-terminal" evidence="1">
    <location>
        <begin position="175"/>
        <end position="306"/>
    </location>
</feature>
<dbReference type="Proteomes" id="UP000600588">
    <property type="component" value="Unassembled WGS sequence"/>
</dbReference>
<evidence type="ECO:0000313" key="3">
    <source>
        <dbReference type="Proteomes" id="UP000600588"/>
    </source>
</evidence>
<sequence length="309" mass="34987">MKVDKNKIVFASLILCVLLFIGGYGIIVMGDEKELVLDTNRIPVPDLADDKKAYGSKLEAINDLKEVKQTNAPSIYDERYLDSLGVYDTSYVDKQKQKIVDSIYKNSRIYYTDATETTSNETPQNSSYSALKIKAKTLEDTEEEQTDTKELGLEHQLFFASNPIGVVSSGRDRLIPVIVDGTQTVKTDYRIKMRLLKDTEIQGRVFPRNMPIYGFVDFKPNRTIIDINNLNHYPVKLKAYDWSDGNEGIYVKNSFRGEATTQVIGDVVQDINIAGLPQVGGVKSIFQRKNRSIKVTVLDNYKLYLKVDN</sequence>
<name>A0A8J6U764_9FLAO</name>
<evidence type="ECO:0000313" key="2">
    <source>
        <dbReference type="EMBL" id="MBD0831523.1"/>
    </source>
</evidence>
<dbReference type="Pfam" id="PF12508">
    <property type="entry name" value="Transposon_TraM"/>
    <property type="match status" value="1"/>
</dbReference>
<dbReference type="RefSeq" id="WP_188229321.1">
    <property type="nucleotide sequence ID" value="NZ_JACVXB010000002.1"/>
</dbReference>
<organism evidence="2 3">
    <name type="scientific">Aestuariibaculum sediminum</name>
    <dbReference type="NCBI Taxonomy" id="2770637"/>
    <lineage>
        <taxon>Bacteria</taxon>
        <taxon>Pseudomonadati</taxon>
        <taxon>Bacteroidota</taxon>
        <taxon>Flavobacteriia</taxon>
        <taxon>Flavobacteriales</taxon>
        <taxon>Flavobacteriaceae</taxon>
    </lineage>
</organism>
<gene>
    <name evidence="2" type="primary">traM</name>
    <name evidence="2" type="ORF">ICJ83_05190</name>
</gene>
<dbReference type="InterPro" id="IPR055407">
    <property type="entry name" value="TraM_C"/>
</dbReference>
<dbReference type="EMBL" id="JACVXB010000002">
    <property type="protein sequence ID" value="MBD0831523.1"/>
    <property type="molecule type" value="Genomic_DNA"/>
</dbReference>
<accession>A0A8J6U764</accession>
<protein>
    <submittedName>
        <fullName evidence="2">Conjugative transposon protein TraM</fullName>
    </submittedName>
</protein>
<comment type="caution">
    <text evidence="2">The sequence shown here is derived from an EMBL/GenBank/DDBJ whole genome shotgun (WGS) entry which is preliminary data.</text>
</comment>
<dbReference type="AlphaFoldDB" id="A0A8J6U764"/>
<reference evidence="2 3" key="1">
    <citation type="submission" date="2020-09" db="EMBL/GenBank/DDBJ databases">
        <title>TT11 complete genome.</title>
        <authorList>
            <person name="Wu Z."/>
        </authorList>
    </citation>
    <scope>NUCLEOTIDE SEQUENCE [LARGE SCALE GENOMIC DNA]</scope>
    <source>
        <strain evidence="2 3">TT11</strain>
    </source>
</reference>